<dbReference type="Proteomes" id="UP000250078">
    <property type="component" value="Unassembled WGS sequence"/>
</dbReference>
<keyword evidence="2" id="KW-1185">Reference proteome</keyword>
<evidence type="ECO:0000313" key="2">
    <source>
        <dbReference type="Proteomes" id="UP000250078"/>
    </source>
</evidence>
<accession>A0ACC8ENB3</accession>
<protein>
    <submittedName>
        <fullName evidence="1">Uncharacterized protein</fullName>
    </submittedName>
</protein>
<gene>
    <name evidence="1" type="ORF">K441DRAFT_682511</name>
</gene>
<reference evidence="1 2" key="1">
    <citation type="journal article" date="2016" name="Nat. Commun.">
        <title>Ectomycorrhizal ecology is imprinted in the genome of the dominant symbiotic fungus Cenococcum geophilum.</title>
        <authorList>
            <consortium name="DOE Joint Genome Institute"/>
            <person name="Peter M."/>
            <person name="Kohler A."/>
            <person name="Ohm R.A."/>
            <person name="Kuo A."/>
            <person name="Krutzmann J."/>
            <person name="Morin E."/>
            <person name="Arend M."/>
            <person name="Barry K.W."/>
            <person name="Binder M."/>
            <person name="Choi C."/>
            <person name="Clum A."/>
            <person name="Copeland A."/>
            <person name="Grisel N."/>
            <person name="Haridas S."/>
            <person name="Kipfer T."/>
            <person name="LaButti K."/>
            <person name="Lindquist E."/>
            <person name="Lipzen A."/>
            <person name="Maire R."/>
            <person name="Meier B."/>
            <person name="Mihaltcheva S."/>
            <person name="Molinier V."/>
            <person name="Murat C."/>
            <person name="Poggeler S."/>
            <person name="Quandt C.A."/>
            <person name="Sperisen C."/>
            <person name="Tritt A."/>
            <person name="Tisserant E."/>
            <person name="Crous P.W."/>
            <person name="Henrissat B."/>
            <person name="Nehls U."/>
            <person name="Egli S."/>
            <person name="Spatafora J.W."/>
            <person name="Grigoriev I.V."/>
            <person name="Martin F.M."/>
        </authorList>
    </citation>
    <scope>NUCLEOTIDE SEQUENCE [LARGE SCALE GENOMIC DNA]</scope>
    <source>
        <strain evidence="1 2">1.58</strain>
    </source>
</reference>
<evidence type="ECO:0000313" key="1">
    <source>
        <dbReference type="EMBL" id="OCK87580.1"/>
    </source>
</evidence>
<name>A0ACC8ENB3_9PEZI</name>
<organism evidence="1 2">
    <name type="scientific">Cenococcum geophilum 1.58</name>
    <dbReference type="NCBI Taxonomy" id="794803"/>
    <lineage>
        <taxon>Eukaryota</taxon>
        <taxon>Fungi</taxon>
        <taxon>Dikarya</taxon>
        <taxon>Ascomycota</taxon>
        <taxon>Pezizomycotina</taxon>
        <taxon>Dothideomycetes</taxon>
        <taxon>Pleosporomycetidae</taxon>
        <taxon>Gloniales</taxon>
        <taxon>Gloniaceae</taxon>
        <taxon>Cenococcum</taxon>
    </lineage>
</organism>
<proteinExistence type="predicted"/>
<sequence length="186" mass="19564">MQLYKFVSTLLLTSSTLASPLLTPRACSHIYSPSLWSISQHVPETANGPFTTPFSVSQDIGKRDLIAAFNIPAGAYGCQLEFDYQPNPSASVTGLGDPQLLNVFALPAALPAAVTWDSIAPVTGSLVGTWSFPTGADLAVQKTIVVASFVCASTMNFRFQTANEGAKGAVSDPEDGASGLRITYNC</sequence>
<dbReference type="EMBL" id="KV748259">
    <property type="protein sequence ID" value="OCK87580.1"/>
    <property type="molecule type" value="Genomic_DNA"/>
</dbReference>